<keyword evidence="1" id="KW-0812">Transmembrane</keyword>
<dbReference type="OrthoDB" id="7872094at2"/>
<sequence>MAYVNDLHSTEPAEMPVGLSILARLWFGALGLGCLVAVPGIWIADTGLALPEIALVKLGLSVFLGGAGLAALGFARHAR</sequence>
<evidence type="ECO:0000313" key="3">
    <source>
        <dbReference type="Proteomes" id="UP000186684"/>
    </source>
</evidence>
<accession>A0A1N7N0S2</accession>
<feature type="transmembrane region" description="Helical" evidence="1">
    <location>
        <begin position="21"/>
        <end position="42"/>
    </location>
</feature>
<keyword evidence="3" id="KW-1185">Reference proteome</keyword>
<proteinExistence type="predicted"/>
<evidence type="ECO:0000256" key="1">
    <source>
        <dbReference type="SAM" id="Phobius"/>
    </source>
</evidence>
<organism evidence="2 3">
    <name type="scientific">Roseivivax lentus</name>
    <dbReference type="NCBI Taxonomy" id="633194"/>
    <lineage>
        <taxon>Bacteria</taxon>
        <taxon>Pseudomonadati</taxon>
        <taxon>Pseudomonadota</taxon>
        <taxon>Alphaproteobacteria</taxon>
        <taxon>Rhodobacterales</taxon>
        <taxon>Roseobacteraceae</taxon>
        <taxon>Roseivivax</taxon>
    </lineage>
</organism>
<dbReference type="RefSeq" id="WP_076448259.1">
    <property type="nucleotide sequence ID" value="NZ_FTOQ01000006.1"/>
</dbReference>
<protein>
    <submittedName>
        <fullName evidence="2">Uncharacterized protein</fullName>
    </submittedName>
</protein>
<name>A0A1N7N0S2_9RHOB</name>
<reference evidence="3" key="1">
    <citation type="submission" date="2017-01" db="EMBL/GenBank/DDBJ databases">
        <authorList>
            <person name="Varghese N."/>
            <person name="Submissions S."/>
        </authorList>
    </citation>
    <scope>NUCLEOTIDE SEQUENCE [LARGE SCALE GENOMIC DNA]</scope>
    <source>
        <strain evidence="3">DSM 29430</strain>
    </source>
</reference>
<gene>
    <name evidence="2" type="ORF">SAMN05421759_106103</name>
</gene>
<feature type="transmembrane region" description="Helical" evidence="1">
    <location>
        <begin position="54"/>
        <end position="75"/>
    </location>
</feature>
<keyword evidence="1" id="KW-0472">Membrane</keyword>
<dbReference type="AlphaFoldDB" id="A0A1N7N0S2"/>
<dbReference type="EMBL" id="FTOQ01000006">
    <property type="protein sequence ID" value="SIS91719.1"/>
    <property type="molecule type" value="Genomic_DNA"/>
</dbReference>
<evidence type="ECO:0000313" key="2">
    <source>
        <dbReference type="EMBL" id="SIS91719.1"/>
    </source>
</evidence>
<keyword evidence="1" id="KW-1133">Transmembrane helix</keyword>
<dbReference type="Proteomes" id="UP000186684">
    <property type="component" value="Unassembled WGS sequence"/>
</dbReference>